<dbReference type="Proteomes" id="UP000293345">
    <property type="component" value="Unassembled WGS sequence"/>
</dbReference>
<evidence type="ECO:0000313" key="3">
    <source>
        <dbReference type="EMBL" id="RXZ53336.1"/>
    </source>
</evidence>
<dbReference type="OrthoDB" id="3174768at2"/>
<organism evidence="3 4">
    <name type="scientific">Senegalimassilia faecalis</name>
    <dbReference type="NCBI Taxonomy" id="2509433"/>
    <lineage>
        <taxon>Bacteria</taxon>
        <taxon>Bacillati</taxon>
        <taxon>Actinomycetota</taxon>
        <taxon>Coriobacteriia</taxon>
        <taxon>Coriobacteriales</taxon>
        <taxon>Coriobacteriaceae</taxon>
        <taxon>Senegalimassilia</taxon>
    </lineage>
</organism>
<feature type="region of interest" description="Disordered" evidence="1">
    <location>
        <begin position="1"/>
        <end position="20"/>
    </location>
</feature>
<keyword evidence="2" id="KW-0472">Membrane</keyword>
<evidence type="ECO:0000256" key="1">
    <source>
        <dbReference type="SAM" id="MobiDB-lite"/>
    </source>
</evidence>
<keyword evidence="2" id="KW-0812">Transmembrane</keyword>
<proteinExistence type="predicted"/>
<feature type="compositionally biased region" description="Polar residues" evidence="1">
    <location>
        <begin position="135"/>
        <end position="149"/>
    </location>
</feature>
<keyword evidence="3" id="KW-0132">Cell division</keyword>
<evidence type="ECO:0000313" key="4">
    <source>
        <dbReference type="Proteomes" id="UP000293345"/>
    </source>
</evidence>
<feature type="transmembrane region" description="Helical" evidence="2">
    <location>
        <begin position="45"/>
        <end position="67"/>
    </location>
</feature>
<evidence type="ECO:0000256" key="2">
    <source>
        <dbReference type="SAM" id="Phobius"/>
    </source>
</evidence>
<dbReference type="GO" id="GO:0051301">
    <property type="term" value="P:cell division"/>
    <property type="evidence" value="ECO:0007669"/>
    <property type="project" value="UniProtKB-KW"/>
</dbReference>
<protein>
    <submittedName>
        <fullName evidence="3">Cell division protein FtsL</fullName>
    </submittedName>
</protein>
<dbReference type="RefSeq" id="WP_129423066.1">
    <property type="nucleotide sequence ID" value="NZ_SDPW01000001.1"/>
</dbReference>
<reference evidence="3 4" key="1">
    <citation type="submission" date="2019-01" db="EMBL/GenBank/DDBJ databases">
        <title>Senegalimassilia sp. nov. KGMB04484 isolated human feces.</title>
        <authorList>
            <person name="Han K.-I."/>
            <person name="Kim J.-S."/>
            <person name="Lee K.C."/>
            <person name="Suh M.K."/>
            <person name="Eom M.K."/>
            <person name="Lee J.H."/>
            <person name="Park S.-H."/>
            <person name="Kang S.W."/>
            <person name="Park J.-E."/>
            <person name="Oh B.S."/>
            <person name="Yu S.Y."/>
            <person name="Choi S.-H."/>
            <person name="Lee D.H."/>
            <person name="Yoon H."/>
            <person name="Kim B.-Y."/>
            <person name="Lee J.H."/>
            <person name="Lee J.-S."/>
        </authorList>
    </citation>
    <scope>NUCLEOTIDE SEQUENCE [LARGE SCALE GENOMIC DNA]</scope>
    <source>
        <strain evidence="3 4">KGMB04484</strain>
    </source>
</reference>
<comment type="caution">
    <text evidence="3">The sequence shown here is derived from an EMBL/GenBank/DDBJ whole genome shotgun (WGS) entry which is preliminary data.</text>
</comment>
<keyword evidence="2" id="KW-1133">Transmembrane helix</keyword>
<keyword evidence="4" id="KW-1185">Reference proteome</keyword>
<dbReference type="AlphaFoldDB" id="A0A4Q2JWR9"/>
<accession>A0A4Q2JWR9</accession>
<sequence length="155" mass="16001">MSAQPAYSLYPQRVPESHPRTRISVVPGQRSRTTSAPASAITPALVLKVVAVALIVLTCAAFARLGLAAATVTTSMQSQELSSQIDDARATGSSLEVTQSLLSNSSRVRSQAEKLGMAAPAEVGTITMPEDVVSTNDDGSLSLSRSVETAATAGE</sequence>
<gene>
    <name evidence="3" type="ORF">ET524_01630</name>
</gene>
<name>A0A4Q2JWR9_9ACTN</name>
<dbReference type="EMBL" id="SDPW01000001">
    <property type="protein sequence ID" value="RXZ53336.1"/>
    <property type="molecule type" value="Genomic_DNA"/>
</dbReference>
<keyword evidence="3" id="KW-0131">Cell cycle</keyword>
<feature type="region of interest" description="Disordered" evidence="1">
    <location>
        <begin position="135"/>
        <end position="155"/>
    </location>
</feature>